<comment type="similarity">
    <text evidence="1">Belongs to the LysR transcriptional regulatory family.</text>
</comment>
<proteinExistence type="inferred from homology"/>
<dbReference type="Gene3D" id="1.10.10.10">
    <property type="entry name" value="Winged helix-like DNA-binding domain superfamily/Winged helix DNA-binding domain"/>
    <property type="match status" value="1"/>
</dbReference>
<dbReference type="Proteomes" id="UP000002695">
    <property type="component" value="Chromosome"/>
</dbReference>
<dbReference type="BioCyc" id="SENT588858:STM14_RS00720-MONOMER"/>
<sequence>MRPIKNAKKIDYNLIKVFDTVITEGNATRAARKLDVTPAAISQALLRLQNLYGEELFIRTRKGLVPSSKGKSLHQVFRQAIESIESTLCDKTDAQESNELIVLGGDITENYYFPALLDTVLMNRYIIKHYAIKKTGEYSPASMLTHGYADVIMGILEIKNEMIESYLIDNLSDFVCVCGEKSPLVGLEKMSLYNFYAARHAVYHSDMFSSFTADSIDLFKSSTPYAGRREIGYYSDSLFGVIGIVEKSDMVAILPGKIATYFRDVRRYNIKILRMPDEMIFRTLPVYAYLATNSTHYKNVKKLISTFQSTFLFSQEKQPDALVEGSTSLCDLSV</sequence>
<dbReference type="PATRIC" id="fig|588858.6.peg.167"/>
<evidence type="ECO:0000313" key="6">
    <source>
        <dbReference type="EMBL" id="ACY86575.1"/>
    </source>
</evidence>
<dbReference type="RefSeq" id="WP_001247395.1">
    <property type="nucleotide sequence ID" value="NC_016856.1"/>
</dbReference>
<dbReference type="SUPFAM" id="SSF53850">
    <property type="entry name" value="Periplasmic binding protein-like II"/>
    <property type="match status" value="1"/>
</dbReference>
<dbReference type="HOGENOM" id="CLU_882181_0_0_6"/>
<evidence type="ECO:0000256" key="2">
    <source>
        <dbReference type="ARBA" id="ARBA00023015"/>
    </source>
</evidence>
<protein>
    <submittedName>
        <fullName evidence="6">Transcriptional regulator</fullName>
    </submittedName>
</protein>
<accession>A0A0F6AWF4</accession>
<dbReference type="InterPro" id="IPR050389">
    <property type="entry name" value="LysR-type_TF"/>
</dbReference>
<dbReference type="GO" id="GO:0003677">
    <property type="term" value="F:DNA binding"/>
    <property type="evidence" value="ECO:0007669"/>
    <property type="project" value="UniProtKB-KW"/>
</dbReference>
<organism evidence="6 7">
    <name type="scientific">Salmonella typhimurium (strain 14028s / SGSC 2262)</name>
    <dbReference type="NCBI Taxonomy" id="588858"/>
    <lineage>
        <taxon>Bacteria</taxon>
        <taxon>Pseudomonadati</taxon>
        <taxon>Pseudomonadota</taxon>
        <taxon>Gammaproteobacteria</taxon>
        <taxon>Enterobacterales</taxon>
        <taxon>Enterobacteriaceae</taxon>
        <taxon>Salmonella</taxon>
    </lineage>
</organism>
<evidence type="ECO:0000256" key="1">
    <source>
        <dbReference type="ARBA" id="ARBA00009437"/>
    </source>
</evidence>
<dbReference type="EMBL" id="CP001363">
    <property type="protein sequence ID" value="ACY86575.1"/>
    <property type="molecule type" value="Genomic_DNA"/>
</dbReference>
<dbReference type="Gene3D" id="3.40.190.10">
    <property type="entry name" value="Periplasmic binding protein-like II"/>
    <property type="match status" value="2"/>
</dbReference>
<dbReference type="InterPro" id="IPR036390">
    <property type="entry name" value="WH_DNA-bd_sf"/>
</dbReference>
<dbReference type="GO" id="GO:0003700">
    <property type="term" value="F:DNA-binding transcription factor activity"/>
    <property type="evidence" value="ECO:0007669"/>
    <property type="project" value="InterPro"/>
</dbReference>
<name>A0A0F6AWF4_SALT1</name>
<gene>
    <name evidence="6" type="ordered locus">STM14_0038</name>
</gene>
<dbReference type="InterPro" id="IPR000847">
    <property type="entry name" value="LysR_HTH_N"/>
</dbReference>
<dbReference type="SUPFAM" id="SSF46785">
    <property type="entry name" value="Winged helix' DNA-binding domain"/>
    <property type="match status" value="1"/>
</dbReference>
<evidence type="ECO:0000313" key="7">
    <source>
        <dbReference type="Proteomes" id="UP000002695"/>
    </source>
</evidence>
<evidence type="ECO:0000256" key="3">
    <source>
        <dbReference type="ARBA" id="ARBA00023125"/>
    </source>
</evidence>
<dbReference type="AlphaFoldDB" id="A0A0F6AWF4"/>
<evidence type="ECO:0000256" key="4">
    <source>
        <dbReference type="ARBA" id="ARBA00023163"/>
    </source>
</evidence>
<feature type="domain" description="HTH lysR-type" evidence="5">
    <location>
        <begin position="10"/>
        <end position="67"/>
    </location>
</feature>
<dbReference type="InterPro" id="IPR036388">
    <property type="entry name" value="WH-like_DNA-bd_sf"/>
</dbReference>
<keyword evidence="2" id="KW-0805">Transcription regulation</keyword>
<keyword evidence="7" id="KW-1185">Reference proteome</keyword>
<evidence type="ECO:0000259" key="5">
    <source>
        <dbReference type="PROSITE" id="PS50931"/>
    </source>
</evidence>
<dbReference type="KEGG" id="seo:STM14_0038"/>
<keyword evidence="3" id="KW-0238">DNA-binding</keyword>
<keyword evidence="4" id="KW-0804">Transcription</keyword>
<dbReference type="Pfam" id="PF00126">
    <property type="entry name" value="HTH_1"/>
    <property type="match status" value="1"/>
</dbReference>
<dbReference type="PROSITE" id="PS50931">
    <property type="entry name" value="HTH_LYSR"/>
    <property type="match status" value="1"/>
</dbReference>
<dbReference type="PANTHER" id="PTHR30118:SF6">
    <property type="entry name" value="HTH-TYPE TRANSCRIPTIONAL REGULATOR LEUO"/>
    <property type="match status" value="1"/>
</dbReference>
<reference evidence="6 7" key="1">
    <citation type="journal article" date="2010" name="J. Bacteriol.">
        <title>Short-term signatures of evolutionary change in the Salmonella enterica serovar typhimurium 14028 genome.</title>
        <authorList>
            <person name="Jarvik T."/>
            <person name="Smillie C."/>
            <person name="Groisman E.A."/>
            <person name="Ochman H."/>
        </authorList>
    </citation>
    <scope>NUCLEOTIDE SEQUENCE [LARGE SCALE GENOMIC DNA]</scope>
    <source>
        <strain evidence="7">14028s / SGSC 2262</strain>
    </source>
</reference>
<dbReference type="PANTHER" id="PTHR30118">
    <property type="entry name" value="HTH-TYPE TRANSCRIPTIONAL REGULATOR LEUO-RELATED"/>
    <property type="match status" value="1"/>
</dbReference>